<feature type="domain" description="Ketoreductase" evidence="4">
    <location>
        <begin position="7"/>
        <end position="191"/>
    </location>
</feature>
<dbReference type="InterPro" id="IPR057326">
    <property type="entry name" value="KR_dom"/>
</dbReference>
<evidence type="ECO:0000313" key="6">
    <source>
        <dbReference type="Proteomes" id="UP000007113"/>
    </source>
</evidence>
<dbReference type="SUPFAM" id="SSF51735">
    <property type="entry name" value="NAD(P)-binding Rossmann-fold domains"/>
    <property type="match status" value="1"/>
</dbReference>
<dbReference type="PANTHER" id="PTHR43115">
    <property type="entry name" value="DEHYDROGENASE/REDUCTASE SDR FAMILY MEMBER 11"/>
    <property type="match status" value="1"/>
</dbReference>
<dbReference type="InterPro" id="IPR020904">
    <property type="entry name" value="Sc_DH/Rdtase_CS"/>
</dbReference>
<evidence type="ECO:0000313" key="5">
    <source>
        <dbReference type="EMBL" id="AEU37662.1"/>
    </source>
</evidence>
<dbReference type="FunFam" id="3.40.50.720:FF:000047">
    <property type="entry name" value="NADP-dependent L-serine/L-allo-threonine dehydrogenase"/>
    <property type="match status" value="1"/>
</dbReference>
<dbReference type="PROSITE" id="PS00061">
    <property type="entry name" value="ADH_SHORT"/>
    <property type="match status" value="1"/>
</dbReference>
<evidence type="ECO:0000256" key="1">
    <source>
        <dbReference type="ARBA" id="ARBA00006484"/>
    </source>
</evidence>
<dbReference type="RefSeq" id="WP_014266536.1">
    <property type="nucleotide sequence ID" value="NC_016631.1"/>
</dbReference>
<dbReference type="AlphaFoldDB" id="G8NVJ0"/>
<evidence type="ECO:0000256" key="2">
    <source>
        <dbReference type="ARBA" id="ARBA00023002"/>
    </source>
</evidence>
<name>G8NVJ0_GRAMM</name>
<accession>G8NVJ0</accession>
<comment type="similarity">
    <text evidence="1 3">Belongs to the short-chain dehydrogenases/reductases (SDR) family.</text>
</comment>
<dbReference type="Proteomes" id="UP000007113">
    <property type="component" value="Chromosome"/>
</dbReference>
<dbReference type="InterPro" id="IPR002347">
    <property type="entry name" value="SDR_fam"/>
</dbReference>
<keyword evidence="2 5" id="KW-0560">Oxidoreductase</keyword>
<dbReference type="GO" id="GO:0004316">
    <property type="term" value="F:3-oxoacyl-[acyl-carrier-protein] reductase (NADPH) activity"/>
    <property type="evidence" value="ECO:0007669"/>
    <property type="project" value="UniProtKB-EC"/>
</dbReference>
<dbReference type="PANTHER" id="PTHR43115:SF4">
    <property type="entry name" value="DEHYDROGENASE_REDUCTASE SDR FAMILY MEMBER 11"/>
    <property type="match status" value="1"/>
</dbReference>
<dbReference type="STRING" id="682795.AciX8_3364"/>
<dbReference type="EC" id="1.1.1.100" evidence="5"/>
<dbReference type="KEGG" id="gma:AciX8_3364"/>
<dbReference type="eggNOG" id="COG4221">
    <property type="taxonomic scope" value="Bacteria"/>
</dbReference>
<dbReference type="PRINTS" id="PR00080">
    <property type="entry name" value="SDRFAMILY"/>
</dbReference>
<protein>
    <submittedName>
        <fullName evidence="5">3-oxoacyl-(Acyl-carrier-protein) reductase</fullName>
        <ecNumber evidence="5">1.1.1.100</ecNumber>
    </submittedName>
</protein>
<keyword evidence="6" id="KW-1185">Reference proteome</keyword>
<dbReference type="EMBL" id="CP003130">
    <property type="protein sequence ID" value="AEU37662.1"/>
    <property type="molecule type" value="Genomic_DNA"/>
</dbReference>
<dbReference type="InterPro" id="IPR036291">
    <property type="entry name" value="NAD(P)-bd_dom_sf"/>
</dbReference>
<dbReference type="OrthoDB" id="9775296at2"/>
<dbReference type="SMART" id="SM00822">
    <property type="entry name" value="PKS_KR"/>
    <property type="match status" value="1"/>
</dbReference>
<evidence type="ECO:0000259" key="4">
    <source>
        <dbReference type="SMART" id="SM00822"/>
    </source>
</evidence>
<organism evidence="5 6">
    <name type="scientific">Granulicella mallensis (strain ATCC BAA-1857 / DSM 23137 / MP5ACTX8)</name>
    <dbReference type="NCBI Taxonomy" id="682795"/>
    <lineage>
        <taxon>Bacteria</taxon>
        <taxon>Pseudomonadati</taxon>
        <taxon>Acidobacteriota</taxon>
        <taxon>Terriglobia</taxon>
        <taxon>Terriglobales</taxon>
        <taxon>Acidobacteriaceae</taxon>
        <taxon>Granulicella</taxon>
    </lineage>
</organism>
<sequence length="246" mass="25460">MADIQGKVVVITGASSGIGATTAKALAKQGAAVVLGARRKDRLDTLVKEIEADGGRAVAVACDVTKRGDLVVLVEAGVKAFGKVDVLLNNAGIMPLSPMSELRVEEWDETIDVNVKGVLYGIAAALPIFEKQGSGHFINVSSVAGIRTFPSAAVYCGSKWAVGAITETLRQEVAAKNIRTTVILPGAISTELGNSIHHQETAEALAGFLTIAVSPQCIADAIAFAIGQPANVGVHEIVVRPSVQTL</sequence>
<dbReference type="HOGENOM" id="CLU_010194_2_10_0"/>
<dbReference type="PRINTS" id="PR00081">
    <property type="entry name" value="GDHRDH"/>
</dbReference>
<gene>
    <name evidence="5" type="ordered locus">AciX8_3364</name>
</gene>
<dbReference type="Pfam" id="PF00106">
    <property type="entry name" value="adh_short"/>
    <property type="match status" value="1"/>
</dbReference>
<evidence type="ECO:0000256" key="3">
    <source>
        <dbReference type="RuleBase" id="RU000363"/>
    </source>
</evidence>
<dbReference type="Gene3D" id="3.40.50.720">
    <property type="entry name" value="NAD(P)-binding Rossmann-like Domain"/>
    <property type="match status" value="1"/>
</dbReference>
<proteinExistence type="inferred from homology"/>
<reference evidence="5 6" key="1">
    <citation type="submission" date="2011-11" db="EMBL/GenBank/DDBJ databases">
        <title>Complete sequence of Granulicella mallensis MP5ACTX8.</title>
        <authorList>
            <consortium name="US DOE Joint Genome Institute"/>
            <person name="Lucas S."/>
            <person name="Copeland A."/>
            <person name="Lapidus A."/>
            <person name="Cheng J.-F."/>
            <person name="Goodwin L."/>
            <person name="Pitluck S."/>
            <person name="Peters L."/>
            <person name="Lu M."/>
            <person name="Detter J.C."/>
            <person name="Han C."/>
            <person name="Tapia R."/>
            <person name="Land M."/>
            <person name="Hauser L."/>
            <person name="Kyrpides N."/>
            <person name="Ivanova N."/>
            <person name="Mikhailova N."/>
            <person name="Pagani I."/>
            <person name="Rawat S."/>
            <person name="Mannisto M."/>
            <person name="Haggblom M."/>
            <person name="Woyke T."/>
        </authorList>
    </citation>
    <scope>NUCLEOTIDE SEQUENCE [LARGE SCALE GENOMIC DNA]</scope>
    <source>
        <strain evidence="6">ATCC BAA-1857 / DSM 23137 / MP5ACTX8</strain>
    </source>
</reference>